<feature type="domain" description="C2H2-type" evidence="8">
    <location>
        <begin position="143"/>
        <end position="170"/>
    </location>
</feature>
<comment type="caution">
    <text evidence="9">The sequence shown here is derived from an EMBL/GenBank/DDBJ whole genome shotgun (WGS) entry which is preliminary data.</text>
</comment>
<feature type="region of interest" description="Disordered" evidence="7">
    <location>
        <begin position="332"/>
        <end position="384"/>
    </location>
</feature>
<dbReference type="PROSITE" id="PS00028">
    <property type="entry name" value="ZINC_FINGER_C2H2_1"/>
    <property type="match status" value="6"/>
</dbReference>
<feature type="compositionally biased region" description="Low complexity" evidence="7">
    <location>
        <begin position="343"/>
        <end position="355"/>
    </location>
</feature>
<dbReference type="PROSITE" id="PS50157">
    <property type="entry name" value="ZINC_FINGER_C2H2_2"/>
    <property type="match status" value="6"/>
</dbReference>
<dbReference type="PANTHER" id="PTHR14196">
    <property type="entry name" value="ODD-SKIPPED - RELATED"/>
    <property type="match status" value="1"/>
</dbReference>
<dbReference type="SUPFAM" id="SSF57667">
    <property type="entry name" value="beta-beta-alpha zinc fingers"/>
    <property type="match status" value="4"/>
</dbReference>
<keyword evidence="10" id="KW-1185">Reference proteome</keyword>
<dbReference type="EMBL" id="JAJSOF020000031">
    <property type="protein sequence ID" value="KAJ4430959.1"/>
    <property type="molecule type" value="Genomic_DNA"/>
</dbReference>
<keyword evidence="3 5" id="KW-0863">Zinc-finger</keyword>
<protein>
    <recommendedName>
        <fullName evidence="8">C2H2-type domain-containing protein</fullName>
    </recommendedName>
</protein>
<feature type="region of interest" description="Disordered" evidence="7">
    <location>
        <begin position="260"/>
        <end position="288"/>
    </location>
</feature>
<gene>
    <name evidence="9" type="ORF">ANN_19552</name>
</gene>
<organism evidence="9 10">
    <name type="scientific">Periplaneta americana</name>
    <name type="common">American cockroach</name>
    <name type="synonym">Blatta americana</name>
    <dbReference type="NCBI Taxonomy" id="6978"/>
    <lineage>
        <taxon>Eukaryota</taxon>
        <taxon>Metazoa</taxon>
        <taxon>Ecdysozoa</taxon>
        <taxon>Arthropoda</taxon>
        <taxon>Hexapoda</taxon>
        <taxon>Insecta</taxon>
        <taxon>Pterygota</taxon>
        <taxon>Neoptera</taxon>
        <taxon>Polyneoptera</taxon>
        <taxon>Dictyoptera</taxon>
        <taxon>Blattodea</taxon>
        <taxon>Blattoidea</taxon>
        <taxon>Blattidae</taxon>
        <taxon>Blattinae</taxon>
        <taxon>Periplaneta</taxon>
    </lineage>
</organism>
<proteinExistence type="predicted"/>
<feature type="compositionally biased region" description="Basic and acidic residues" evidence="7">
    <location>
        <begin position="368"/>
        <end position="384"/>
    </location>
</feature>
<keyword evidence="6" id="KW-0175">Coiled coil</keyword>
<evidence type="ECO:0000256" key="4">
    <source>
        <dbReference type="ARBA" id="ARBA00022833"/>
    </source>
</evidence>
<reference evidence="9 10" key="1">
    <citation type="journal article" date="2022" name="Allergy">
        <title>Genome assembly and annotation of Periplaneta americana reveal a comprehensive cockroach allergen profile.</title>
        <authorList>
            <person name="Wang L."/>
            <person name="Xiong Q."/>
            <person name="Saelim N."/>
            <person name="Wang L."/>
            <person name="Nong W."/>
            <person name="Wan A.T."/>
            <person name="Shi M."/>
            <person name="Liu X."/>
            <person name="Cao Q."/>
            <person name="Hui J.H.L."/>
            <person name="Sookrung N."/>
            <person name="Leung T.F."/>
            <person name="Tungtrongchitr A."/>
            <person name="Tsui S.K.W."/>
        </authorList>
    </citation>
    <scope>NUCLEOTIDE SEQUENCE [LARGE SCALE GENOMIC DNA]</scope>
    <source>
        <strain evidence="9">PWHHKU_190912</strain>
    </source>
</reference>
<evidence type="ECO:0000259" key="8">
    <source>
        <dbReference type="PROSITE" id="PS50157"/>
    </source>
</evidence>
<dbReference type="Gene3D" id="3.30.160.60">
    <property type="entry name" value="Classic Zinc Finger"/>
    <property type="match status" value="6"/>
</dbReference>
<feature type="coiled-coil region" evidence="6">
    <location>
        <begin position="294"/>
        <end position="321"/>
    </location>
</feature>
<evidence type="ECO:0000256" key="5">
    <source>
        <dbReference type="PROSITE-ProRule" id="PRU00042"/>
    </source>
</evidence>
<dbReference type="InterPro" id="IPR036236">
    <property type="entry name" value="Znf_C2H2_sf"/>
</dbReference>
<evidence type="ECO:0000256" key="3">
    <source>
        <dbReference type="ARBA" id="ARBA00022771"/>
    </source>
</evidence>
<keyword evidence="2" id="KW-0677">Repeat</keyword>
<feature type="compositionally biased region" description="Basic residues" evidence="7">
    <location>
        <begin position="274"/>
        <end position="284"/>
    </location>
</feature>
<dbReference type="InterPro" id="IPR013087">
    <property type="entry name" value="Znf_C2H2_type"/>
</dbReference>
<keyword evidence="1" id="KW-0479">Metal-binding</keyword>
<dbReference type="PANTHER" id="PTHR14196:SF12">
    <property type="entry name" value="ZINC FINGER PROTEIN 208-LIKE"/>
    <property type="match status" value="1"/>
</dbReference>
<feature type="domain" description="C2H2-type" evidence="8">
    <location>
        <begin position="171"/>
        <end position="198"/>
    </location>
</feature>
<evidence type="ECO:0000256" key="2">
    <source>
        <dbReference type="ARBA" id="ARBA00022737"/>
    </source>
</evidence>
<evidence type="ECO:0000256" key="6">
    <source>
        <dbReference type="SAM" id="Coils"/>
    </source>
</evidence>
<feature type="domain" description="C2H2-type" evidence="8">
    <location>
        <begin position="59"/>
        <end position="86"/>
    </location>
</feature>
<evidence type="ECO:0000313" key="9">
    <source>
        <dbReference type="EMBL" id="KAJ4430959.1"/>
    </source>
</evidence>
<feature type="domain" description="C2H2-type" evidence="8">
    <location>
        <begin position="199"/>
        <end position="226"/>
    </location>
</feature>
<evidence type="ECO:0000313" key="10">
    <source>
        <dbReference type="Proteomes" id="UP001148838"/>
    </source>
</evidence>
<evidence type="ECO:0000256" key="1">
    <source>
        <dbReference type="ARBA" id="ARBA00022723"/>
    </source>
</evidence>
<feature type="domain" description="C2H2-type" evidence="8">
    <location>
        <begin position="115"/>
        <end position="142"/>
    </location>
</feature>
<accession>A0ABQ8SA79</accession>
<name>A0ABQ8SA79_PERAM</name>
<dbReference type="InterPro" id="IPR050717">
    <property type="entry name" value="C2H2-ZF_Transcription_Reg"/>
</dbReference>
<dbReference type="Pfam" id="PF00096">
    <property type="entry name" value="zf-C2H2"/>
    <property type="match status" value="6"/>
</dbReference>
<feature type="domain" description="C2H2-type" evidence="8">
    <location>
        <begin position="87"/>
        <end position="114"/>
    </location>
</feature>
<dbReference type="SMART" id="SM00355">
    <property type="entry name" value="ZnF_C2H2"/>
    <property type="match status" value="6"/>
</dbReference>
<keyword evidence="4" id="KW-0862">Zinc</keyword>
<sequence>MLSSKKKSDKNTITNVISKISNVSDKPLTSYIVQDKDEIKKGDCVKKSKARTRGEKKGFLCQDCGKNFSYEQHLLLHRRSHTGEKPFSCSVCSERFSVSSNLNKHMRIHTGEKPFLCTVCGKNFSRSDTLSKHMRSHTGEKPFHCAVCGNNFGRRSILTNHMRTHSGEKPYLCTECGQRFAQSYDLTKHTRSHTGEKPYHCTLCRMSFGQRNSLTKHMNSHPKEMPFPCLDFSKGFPYKMDSTKLLSHTEPVKLLAHSYNTKDDTVPPPIPKKDHAKRTKKNREKIKNKQEQIIQIEKGKLEEATGAIEELLKKREAKREAGKISVHCSNTEYRHEGIGRPLQQDTQQTRTTNSSQRRDAAQTTIGDNAEKHLQEEDIKKAIKP</sequence>
<dbReference type="Proteomes" id="UP001148838">
    <property type="component" value="Unassembled WGS sequence"/>
</dbReference>
<evidence type="ECO:0000256" key="7">
    <source>
        <dbReference type="SAM" id="MobiDB-lite"/>
    </source>
</evidence>